<dbReference type="Proteomes" id="UP000604381">
    <property type="component" value="Unassembled WGS sequence"/>
</dbReference>
<evidence type="ECO:0000313" key="2">
    <source>
        <dbReference type="EMBL" id="MBF2735052.1"/>
    </source>
</evidence>
<proteinExistence type="predicted"/>
<comment type="caution">
    <text evidence="2">The sequence shown here is derived from an EMBL/GenBank/DDBJ whole genome shotgun (WGS) entry which is preliminary data.</text>
</comment>
<reference evidence="2" key="1">
    <citation type="submission" date="2020-10" db="EMBL/GenBank/DDBJ databases">
        <title>An improved Amphimedon queenslandica hologenome assembly reveals how three proteobacterial symbionts can extend the metabolic phenotypic of their marine sponge host.</title>
        <authorList>
            <person name="Degnan B."/>
            <person name="Degnan S."/>
            <person name="Xiang X."/>
        </authorList>
    </citation>
    <scope>NUCLEOTIDE SEQUENCE</scope>
    <source>
        <strain evidence="2">AqS2</strain>
    </source>
</reference>
<keyword evidence="3" id="KW-1185">Reference proteome</keyword>
<dbReference type="EMBL" id="JADHEI010000031">
    <property type="protein sequence ID" value="MBF2735052.1"/>
    <property type="molecule type" value="Genomic_DNA"/>
</dbReference>
<dbReference type="InterPro" id="IPR010927">
    <property type="entry name" value="T4SS_TraH"/>
</dbReference>
<name>A0A930XWG0_9GAMM</name>
<gene>
    <name evidence="2" type="ORF">ISN26_03045</name>
</gene>
<organism evidence="2 3">
    <name type="scientific">Candidatus Amphirhobacter heronislandensis</name>
    <dbReference type="NCBI Taxonomy" id="1732024"/>
    <lineage>
        <taxon>Bacteria</taxon>
        <taxon>Pseudomonadati</taxon>
        <taxon>Pseudomonadota</taxon>
        <taxon>Gammaproteobacteria</taxon>
        <taxon>Candidatus Tethybacterales</taxon>
        <taxon>Candidatus Tethybacteraceae</taxon>
        <taxon>Candidatus Amphirhobacter</taxon>
    </lineage>
</organism>
<accession>A0A930XWG0</accession>
<dbReference type="AlphaFoldDB" id="A0A930XWG0"/>
<dbReference type="Pfam" id="PF06122">
    <property type="entry name" value="TraH"/>
    <property type="match status" value="1"/>
</dbReference>
<sequence length="436" mass="46089">MKTLRLALVLALSAAGAGADVARDMRAMFDGIGAYGSVDGPRHIAAQSRHVFSGGGLQYRAPRRSYSLYNVTAPSLQAGCGGIDLYAGSFSFINKDRFVQMLKNIAGNSVGLAFKTALCSTSANLCQAVEDVQRTVEQLNRFNIDSCEAAKRLVGGAFGAAEQSSQSACMAAARQGGQAADAAAARQLCAQPSGYAQIRRAAAKSPAAAAPVDFVGGNMTWEVLSKSAAGLDKQDREFLMSMLGAHVVMTTSVALRYHLADLNQRQVVMLRCGDKDCLQVARATVTLSTSFLDLSRRRLEDIRGAVRQGRALSSVQLNLVASSPLPLLAMIQADEAGAAGLLDVAAEAVAYASAHHHLAASLRGAAGLAAGWRSRSAAEDELLREMVADTRRLRAELAAEMHASLQRVNAMLEASGRLRDLRRGIATDRFVPLLGP</sequence>
<protein>
    <submittedName>
        <fullName evidence="2">Conjugal transfer protein TraH</fullName>
    </submittedName>
</protein>
<keyword evidence="1" id="KW-0732">Signal</keyword>
<feature type="signal peptide" evidence="1">
    <location>
        <begin position="1"/>
        <end position="19"/>
    </location>
</feature>
<feature type="chain" id="PRO_5037404828" evidence="1">
    <location>
        <begin position="20"/>
        <end position="436"/>
    </location>
</feature>
<evidence type="ECO:0000256" key="1">
    <source>
        <dbReference type="SAM" id="SignalP"/>
    </source>
</evidence>
<evidence type="ECO:0000313" key="3">
    <source>
        <dbReference type="Proteomes" id="UP000604381"/>
    </source>
</evidence>